<name>A0ABR1XLX7_9PEZI</name>
<comment type="caution">
    <text evidence="2">The sequence shown here is derived from an EMBL/GenBank/DDBJ whole genome shotgun (WGS) entry which is preliminary data.</text>
</comment>
<dbReference type="EMBL" id="JBBWUH010000008">
    <property type="protein sequence ID" value="KAK8159745.1"/>
    <property type="molecule type" value="Genomic_DNA"/>
</dbReference>
<sequence>MAGSVRRRPNQALETGKRWDWDRGSRRSRGVASYDFYFFFFFLFFSSDIPDGKSRQPRVVRDVSFRWDMGLQLVRAGESIRFQRGPGSKRSVHVRNERPCRIRGRGFNSQHSNVGSTCAKRLPKAICDQRGPAGRHGKRGMSAAWLYAQAEAVAWHGSKGRAGAESERRDEKRRRGRV</sequence>
<proteinExistence type="predicted"/>
<protein>
    <submittedName>
        <fullName evidence="2">Uncharacterized protein</fullName>
    </submittedName>
</protein>
<gene>
    <name evidence="2" type="ORF">IWX90DRAFT_309339</name>
</gene>
<accession>A0ABR1XLX7</accession>
<feature type="region of interest" description="Disordered" evidence="1">
    <location>
        <begin position="157"/>
        <end position="178"/>
    </location>
</feature>
<dbReference type="Proteomes" id="UP001456524">
    <property type="component" value="Unassembled WGS sequence"/>
</dbReference>
<evidence type="ECO:0000256" key="1">
    <source>
        <dbReference type="SAM" id="MobiDB-lite"/>
    </source>
</evidence>
<organism evidence="2 3">
    <name type="scientific">Phyllosticta citrichinensis</name>
    <dbReference type="NCBI Taxonomy" id="1130410"/>
    <lineage>
        <taxon>Eukaryota</taxon>
        <taxon>Fungi</taxon>
        <taxon>Dikarya</taxon>
        <taxon>Ascomycota</taxon>
        <taxon>Pezizomycotina</taxon>
        <taxon>Dothideomycetes</taxon>
        <taxon>Dothideomycetes incertae sedis</taxon>
        <taxon>Botryosphaeriales</taxon>
        <taxon>Phyllostictaceae</taxon>
        <taxon>Phyllosticta</taxon>
    </lineage>
</organism>
<evidence type="ECO:0000313" key="2">
    <source>
        <dbReference type="EMBL" id="KAK8159745.1"/>
    </source>
</evidence>
<evidence type="ECO:0000313" key="3">
    <source>
        <dbReference type="Proteomes" id="UP001456524"/>
    </source>
</evidence>
<keyword evidence="3" id="KW-1185">Reference proteome</keyword>
<reference evidence="2 3" key="1">
    <citation type="journal article" date="2022" name="G3 (Bethesda)">
        <title>Enemy or ally: a genomic approach to elucidate the lifestyle of Phyllosticta citrichinaensis.</title>
        <authorList>
            <person name="Buijs V.A."/>
            <person name="Groenewald J.Z."/>
            <person name="Haridas S."/>
            <person name="LaButti K.M."/>
            <person name="Lipzen A."/>
            <person name="Martin F.M."/>
            <person name="Barry K."/>
            <person name="Grigoriev I.V."/>
            <person name="Crous P.W."/>
            <person name="Seidl M.F."/>
        </authorList>
    </citation>
    <scope>NUCLEOTIDE SEQUENCE [LARGE SCALE GENOMIC DNA]</scope>
    <source>
        <strain evidence="2 3">CBS 129764</strain>
    </source>
</reference>